<evidence type="ECO:0000256" key="7">
    <source>
        <dbReference type="ARBA" id="ARBA00022884"/>
    </source>
</evidence>
<comment type="caution">
    <text evidence="11">The sequence shown here is derived from an EMBL/GenBank/DDBJ whole genome shotgun (WGS) entry which is preliminary data.</text>
</comment>
<feature type="domain" description="Nudix hydrolase" evidence="10">
    <location>
        <begin position="122"/>
        <end position="248"/>
    </location>
</feature>
<proteinExistence type="inferred from homology"/>
<gene>
    <name evidence="11" type="ORF">CYMTET_29497</name>
</gene>
<evidence type="ECO:0000256" key="4">
    <source>
        <dbReference type="ARBA" id="ARBA00022490"/>
    </source>
</evidence>
<dbReference type="PROSITE" id="PS51462">
    <property type="entry name" value="NUDIX"/>
    <property type="match status" value="1"/>
</dbReference>
<evidence type="ECO:0000256" key="9">
    <source>
        <dbReference type="SAM" id="MobiDB-lite"/>
    </source>
</evidence>
<dbReference type="SUPFAM" id="SSF55811">
    <property type="entry name" value="Nudix"/>
    <property type="match status" value="1"/>
</dbReference>
<keyword evidence="12" id="KW-1185">Reference proteome</keyword>
<dbReference type="FunFam" id="3.90.79.10:FF:000003">
    <property type="entry name" value="M7GpppN-mRNA hydrolase isoform 2"/>
    <property type="match status" value="1"/>
</dbReference>
<sequence>MAETQRQRGTKGGNSKSVATRAKGPSQQVPQKNGVPSQELLDDLSIRFVVNAPAEDLQTFERMLFLIEQAHWFYEDNIREQLPLKSLSLREFAVLMFQQCITLKPYQRFVDDIYKSFTIYKHNVPVCGALVLNPAMDKVLLVKGWKSTASWGFPKGKVNKDEPRSTCAIREVMEEIGYDISGGLVKEDFIAVTRGQQLTTLFIIPDVDESTPFAPLTQKEIGSIEWFPVSKLPVTSKNSELGKKFFMVHCFVTPLVKWISKRRKQRARSGVRALRPSYIQGVDDLTTAEADIAATPSASHPCNGDSSFSDAVYLARAPGIGLSCAANFSTYEPWTSVG</sequence>
<evidence type="ECO:0000256" key="6">
    <source>
        <dbReference type="ARBA" id="ARBA00022801"/>
    </source>
</evidence>
<evidence type="ECO:0000256" key="3">
    <source>
        <dbReference type="ARBA" id="ARBA00005279"/>
    </source>
</evidence>
<reference evidence="11 12" key="1">
    <citation type="journal article" date="2015" name="Genome Biol. Evol.">
        <title>Comparative Genomics of a Bacterivorous Green Alga Reveals Evolutionary Causalities and Consequences of Phago-Mixotrophic Mode of Nutrition.</title>
        <authorList>
            <person name="Burns J.A."/>
            <person name="Paasch A."/>
            <person name="Narechania A."/>
            <person name="Kim E."/>
        </authorList>
    </citation>
    <scope>NUCLEOTIDE SEQUENCE [LARGE SCALE GENOMIC DNA]</scope>
    <source>
        <strain evidence="11 12">PLY_AMNH</strain>
    </source>
</reference>
<name>A0AAE0FKX9_9CHLO</name>
<dbReference type="Pfam" id="PF05026">
    <property type="entry name" value="DCP2"/>
    <property type="match status" value="1"/>
</dbReference>
<dbReference type="Pfam" id="PF00293">
    <property type="entry name" value="NUDIX"/>
    <property type="match status" value="1"/>
</dbReference>
<dbReference type="PANTHER" id="PTHR23114">
    <property type="entry name" value="M7GPPPN-MRNA HYDROLASE"/>
    <property type="match status" value="1"/>
</dbReference>
<dbReference type="InterPro" id="IPR007722">
    <property type="entry name" value="DCP2_BoxA"/>
</dbReference>
<dbReference type="PANTHER" id="PTHR23114:SF17">
    <property type="entry name" value="M7GPPPN-MRNA HYDROLASE"/>
    <property type="match status" value="1"/>
</dbReference>
<accession>A0AAE0FKX9</accession>
<dbReference type="GO" id="GO:0030145">
    <property type="term" value="F:manganese ion binding"/>
    <property type="evidence" value="ECO:0007669"/>
    <property type="project" value="InterPro"/>
</dbReference>
<comment type="cofactor">
    <cofactor evidence="1">
        <name>Mn(2+)</name>
        <dbReference type="ChEBI" id="CHEBI:29035"/>
    </cofactor>
</comment>
<dbReference type="InterPro" id="IPR044099">
    <property type="entry name" value="Dcp2_NUDIX"/>
</dbReference>
<keyword evidence="7" id="KW-0694">RNA-binding</keyword>
<feature type="region of interest" description="Disordered" evidence="9">
    <location>
        <begin position="1"/>
        <end position="35"/>
    </location>
</feature>
<keyword evidence="4" id="KW-0963">Cytoplasm</keyword>
<dbReference type="Gene3D" id="1.10.10.1050">
    <property type="entry name" value="Dcp2, box A domain"/>
    <property type="match status" value="1"/>
</dbReference>
<evidence type="ECO:0000256" key="1">
    <source>
        <dbReference type="ARBA" id="ARBA00001936"/>
    </source>
</evidence>
<dbReference type="GO" id="GO:0000290">
    <property type="term" value="P:deadenylation-dependent decapping of nuclear-transcribed mRNA"/>
    <property type="evidence" value="ECO:0007669"/>
    <property type="project" value="InterPro"/>
</dbReference>
<dbReference type="SMART" id="SM01125">
    <property type="entry name" value="DCP2"/>
    <property type="match status" value="1"/>
</dbReference>
<dbReference type="GO" id="GO:0140933">
    <property type="term" value="F:5'-(N(7)-methylguanosine 5'-triphospho)-[mRNA] hydrolase activity"/>
    <property type="evidence" value="ECO:0007669"/>
    <property type="project" value="InterPro"/>
</dbReference>
<evidence type="ECO:0000256" key="2">
    <source>
        <dbReference type="ARBA" id="ARBA00004496"/>
    </source>
</evidence>
<evidence type="ECO:0000259" key="10">
    <source>
        <dbReference type="PROSITE" id="PS51462"/>
    </source>
</evidence>
<evidence type="ECO:0000313" key="12">
    <source>
        <dbReference type="Proteomes" id="UP001190700"/>
    </source>
</evidence>
<evidence type="ECO:0000256" key="8">
    <source>
        <dbReference type="ARBA" id="ARBA00023211"/>
    </source>
</evidence>
<keyword evidence="6" id="KW-0378">Hydrolase</keyword>
<dbReference type="InterPro" id="IPR015797">
    <property type="entry name" value="NUDIX_hydrolase-like_dom_sf"/>
</dbReference>
<organism evidence="11 12">
    <name type="scientific">Cymbomonas tetramitiformis</name>
    <dbReference type="NCBI Taxonomy" id="36881"/>
    <lineage>
        <taxon>Eukaryota</taxon>
        <taxon>Viridiplantae</taxon>
        <taxon>Chlorophyta</taxon>
        <taxon>Pyramimonadophyceae</taxon>
        <taxon>Pyramimonadales</taxon>
        <taxon>Pyramimonadaceae</taxon>
        <taxon>Cymbomonas</taxon>
    </lineage>
</organism>
<dbReference type="EMBL" id="LGRX02016795">
    <property type="protein sequence ID" value="KAK3261597.1"/>
    <property type="molecule type" value="Genomic_DNA"/>
</dbReference>
<keyword evidence="8" id="KW-0464">Manganese</keyword>
<dbReference type="GO" id="GO:0003723">
    <property type="term" value="F:RNA binding"/>
    <property type="evidence" value="ECO:0007669"/>
    <property type="project" value="UniProtKB-KW"/>
</dbReference>
<evidence type="ECO:0000313" key="11">
    <source>
        <dbReference type="EMBL" id="KAK3261597.1"/>
    </source>
</evidence>
<dbReference type="GO" id="GO:0000184">
    <property type="term" value="P:nuclear-transcribed mRNA catabolic process, nonsense-mediated decay"/>
    <property type="evidence" value="ECO:0007669"/>
    <property type="project" value="InterPro"/>
</dbReference>
<dbReference type="InterPro" id="IPR036189">
    <property type="entry name" value="DCP2_BoxA_sf"/>
</dbReference>
<dbReference type="AlphaFoldDB" id="A0AAE0FKX9"/>
<evidence type="ECO:0000256" key="5">
    <source>
        <dbReference type="ARBA" id="ARBA00022723"/>
    </source>
</evidence>
<dbReference type="SUPFAM" id="SSF140586">
    <property type="entry name" value="Dcp2 domain-like"/>
    <property type="match status" value="1"/>
</dbReference>
<dbReference type="CDD" id="cd03672">
    <property type="entry name" value="NUDIX_Dcp2p_Nudt20"/>
    <property type="match status" value="1"/>
</dbReference>
<dbReference type="Gene3D" id="3.90.79.10">
    <property type="entry name" value="Nucleoside Triphosphate Pyrophosphohydrolase"/>
    <property type="match status" value="1"/>
</dbReference>
<dbReference type="InterPro" id="IPR020084">
    <property type="entry name" value="NUDIX_hydrolase_CS"/>
</dbReference>
<dbReference type="PROSITE" id="PS00893">
    <property type="entry name" value="NUDIX_BOX"/>
    <property type="match status" value="1"/>
</dbReference>
<dbReference type="GO" id="GO:0005737">
    <property type="term" value="C:cytoplasm"/>
    <property type="evidence" value="ECO:0007669"/>
    <property type="project" value="UniProtKB-SubCell"/>
</dbReference>
<keyword evidence="5" id="KW-0479">Metal-binding</keyword>
<comment type="subcellular location">
    <subcellularLocation>
        <location evidence="2">Cytoplasm</location>
    </subcellularLocation>
</comment>
<comment type="similarity">
    <text evidence="3">Belongs to the Nudix hydrolase family. DCP2 subfamily.</text>
</comment>
<dbReference type="Proteomes" id="UP001190700">
    <property type="component" value="Unassembled WGS sequence"/>
</dbReference>
<feature type="compositionally biased region" description="Polar residues" evidence="9">
    <location>
        <begin position="25"/>
        <end position="35"/>
    </location>
</feature>
<protein>
    <recommendedName>
        <fullName evidence="10">Nudix hydrolase domain-containing protein</fullName>
    </recommendedName>
</protein>
<dbReference type="InterPro" id="IPR000086">
    <property type="entry name" value="NUDIX_hydrolase_dom"/>
</dbReference>